<keyword evidence="3" id="KW-0378">Hydrolase</keyword>
<dbReference type="SUPFAM" id="SSF54001">
    <property type="entry name" value="Cysteine proteinases"/>
    <property type="match status" value="1"/>
</dbReference>
<reference evidence="7 8" key="1">
    <citation type="submission" date="2020-04" db="EMBL/GenBank/DDBJ databases">
        <authorList>
            <person name="Klaysubun C."/>
            <person name="Duangmal K."/>
            <person name="Lipun K."/>
        </authorList>
    </citation>
    <scope>NUCLEOTIDE SEQUENCE [LARGE SCALE GENOMIC DNA]</scope>
    <source>
        <strain evidence="7 8">JCM 11839</strain>
    </source>
</reference>
<dbReference type="Gene3D" id="3.90.1720.10">
    <property type="entry name" value="endopeptidase domain like (from Nostoc punctiforme)"/>
    <property type="match status" value="1"/>
</dbReference>
<dbReference type="Pfam" id="PF00877">
    <property type="entry name" value="NLPC_P60"/>
    <property type="match status" value="1"/>
</dbReference>
<protein>
    <submittedName>
        <fullName evidence="7">C40 family peptidase</fullName>
    </submittedName>
</protein>
<sequence length="190" mass="19222">MHIPALATRAAITATATAAAALVGVLPALNGVAAPTAAPTAAPAAAPEPAVTPAAPVNSPATVELPVETVALSRPSAVGARAVSHAMSKLGAPYRWGATGPNAFDCSGLVSWAYKNAGVSLPRNSRAMSRVGRPVAKSDLRPGDLVFFYRPVSHVGIYIGGGKVVNAVNSRTPVKVSNINAMPFNGARRI</sequence>
<evidence type="ECO:0000313" key="8">
    <source>
        <dbReference type="Proteomes" id="UP001296706"/>
    </source>
</evidence>
<dbReference type="InterPro" id="IPR038765">
    <property type="entry name" value="Papain-like_cys_pep_sf"/>
</dbReference>
<evidence type="ECO:0000256" key="1">
    <source>
        <dbReference type="ARBA" id="ARBA00007074"/>
    </source>
</evidence>
<dbReference type="RefSeq" id="WP_169400628.1">
    <property type="nucleotide sequence ID" value="NZ_BAAAJH010000001.1"/>
</dbReference>
<feature type="domain" description="NlpC/P60" evidence="6">
    <location>
        <begin position="76"/>
        <end position="190"/>
    </location>
</feature>
<dbReference type="Proteomes" id="UP001296706">
    <property type="component" value="Unassembled WGS sequence"/>
</dbReference>
<accession>A0ABX1RRN4</accession>
<dbReference type="PANTHER" id="PTHR47359">
    <property type="entry name" value="PEPTIDOGLYCAN DL-ENDOPEPTIDASE CWLO"/>
    <property type="match status" value="1"/>
</dbReference>
<dbReference type="InterPro" id="IPR051794">
    <property type="entry name" value="PG_Endopeptidase_C40"/>
</dbReference>
<keyword evidence="8" id="KW-1185">Reference proteome</keyword>
<comment type="similarity">
    <text evidence="1">Belongs to the peptidase C40 family.</text>
</comment>
<keyword evidence="5" id="KW-0732">Signal</keyword>
<evidence type="ECO:0000313" key="7">
    <source>
        <dbReference type="EMBL" id="NMH82642.1"/>
    </source>
</evidence>
<dbReference type="PROSITE" id="PS51935">
    <property type="entry name" value="NLPC_P60"/>
    <property type="match status" value="1"/>
</dbReference>
<evidence type="ECO:0000256" key="4">
    <source>
        <dbReference type="ARBA" id="ARBA00022807"/>
    </source>
</evidence>
<evidence type="ECO:0000256" key="2">
    <source>
        <dbReference type="ARBA" id="ARBA00022670"/>
    </source>
</evidence>
<dbReference type="InterPro" id="IPR000064">
    <property type="entry name" value="NLP_P60_dom"/>
</dbReference>
<organism evidence="7 8">
    <name type="scientific">Pseudonocardia xinjiangensis</name>
    <dbReference type="NCBI Taxonomy" id="75289"/>
    <lineage>
        <taxon>Bacteria</taxon>
        <taxon>Bacillati</taxon>
        <taxon>Actinomycetota</taxon>
        <taxon>Actinomycetes</taxon>
        <taxon>Pseudonocardiales</taxon>
        <taxon>Pseudonocardiaceae</taxon>
        <taxon>Pseudonocardia</taxon>
    </lineage>
</organism>
<evidence type="ECO:0000256" key="3">
    <source>
        <dbReference type="ARBA" id="ARBA00022801"/>
    </source>
</evidence>
<feature type="signal peptide" evidence="5">
    <location>
        <begin position="1"/>
        <end position="20"/>
    </location>
</feature>
<evidence type="ECO:0000256" key="5">
    <source>
        <dbReference type="SAM" id="SignalP"/>
    </source>
</evidence>
<name>A0ABX1RRN4_9PSEU</name>
<proteinExistence type="inferred from homology"/>
<keyword evidence="2" id="KW-0645">Protease</keyword>
<keyword evidence="4" id="KW-0788">Thiol protease</keyword>
<gene>
    <name evidence="7" type="ORF">HF577_36855</name>
</gene>
<comment type="caution">
    <text evidence="7">The sequence shown here is derived from an EMBL/GenBank/DDBJ whole genome shotgun (WGS) entry which is preliminary data.</text>
</comment>
<evidence type="ECO:0000259" key="6">
    <source>
        <dbReference type="PROSITE" id="PS51935"/>
    </source>
</evidence>
<dbReference type="PANTHER" id="PTHR47359:SF3">
    <property type="entry name" value="NLP_P60 DOMAIN-CONTAINING PROTEIN-RELATED"/>
    <property type="match status" value="1"/>
</dbReference>
<dbReference type="EMBL" id="JAAXKY010000273">
    <property type="protein sequence ID" value="NMH82642.1"/>
    <property type="molecule type" value="Genomic_DNA"/>
</dbReference>
<feature type="chain" id="PRO_5047111599" evidence="5">
    <location>
        <begin position="21"/>
        <end position="190"/>
    </location>
</feature>